<name>A0A848KB36_9NOCA</name>
<evidence type="ECO:0000256" key="1">
    <source>
        <dbReference type="ARBA" id="ARBA00001974"/>
    </source>
</evidence>
<reference evidence="19 20" key="1">
    <citation type="submission" date="2019-05" db="EMBL/GenBank/DDBJ databases">
        <authorList>
            <person name="Lee S.D."/>
        </authorList>
    </citation>
    <scope>NUCLEOTIDE SEQUENCE [LARGE SCALE GENOMIC DNA]</scope>
    <source>
        <strain evidence="19 20">YC2-7</strain>
    </source>
</reference>
<evidence type="ECO:0000256" key="2">
    <source>
        <dbReference type="ARBA" id="ARBA00010790"/>
    </source>
</evidence>
<dbReference type="PRINTS" id="PR00411">
    <property type="entry name" value="PNDRDTASEI"/>
</dbReference>
<sequence length="547" mass="59483">MMKTGHDSGPNPSPAPDVDWVVIGSGFGGSVAALRLAEKGYRVAVIERGRRYADEDLPASASDRGRFLWAPAFGLRGIMRNRPFRHVFSSTQTGVGGGSLVYGGVLFRAQEKFFQDAQWRALGNWAQTLDPHYATAEQMLGVQTTPWESVTMGLTREVAEHFGATETFSAAPVGVFFGMPGVRVDDPYFGGEGPARTGCTRCGSCMVGCRVGAANRLTKNYLWFAEKRGAQITAEREVIDVSPIGSPDGRDGYRVTTQRPGSPLTRDRTTITTRGVVFAGGAVGTNELLADCKHRGSLPRISDRLGTLVRTNSEAVLSVLLPEDRQTWRDVTASSRVILDGDTQIEFLTYGQHGDFMRLMFTLLTGEGRVPKRLANWLGTVAHHPGQWVETMRQGWSSRTLMMLVMQARDNAIRFKATKRRFGRGYRLTTAVDSERPAPTYLEIGHQVAKWVAERTGGIAQSSIFEAFGNIPMTAHVLGGATIGADARSGVLDTQLKVFGYENMVVCDAAALPANPGVNPALTITALAEHAMAHVPAAREFARETCR</sequence>
<comment type="caution">
    <text evidence="19">The sequence shown here is derived from an EMBL/GenBank/DDBJ whole genome shotgun (WGS) entry which is preliminary data.</text>
</comment>
<dbReference type="PANTHER" id="PTHR47470">
    <property type="entry name" value="CHOLESTEROL OXIDASE"/>
    <property type="match status" value="1"/>
</dbReference>
<gene>
    <name evidence="19" type="ORF">FGL95_02545</name>
</gene>
<comment type="pathway">
    <text evidence="12">Steroid metabolism; cholesterol degradation.</text>
</comment>
<evidence type="ECO:0000256" key="9">
    <source>
        <dbReference type="ARBA" id="ARBA00023221"/>
    </source>
</evidence>
<feature type="domain" description="Glucose-methanol-choline oxidoreductase C-terminal" evidence="18">
    <location>
        <begin position="474"/>
        <end position="528"/>
    </location>
</feature>
<keyword evidence="7" id="KW-0443">Lipid metabolism</keyword>
<evidence type="ECO:0000313" key="20">
    <source>
        <dbReference type="Proteomes" id="UP000535543"/>
    </source>
</evidence>
<dbReference type="Gene3D" id="3.50.50.60">
    <property type="entry name" value="FAD/NAD(P)-binding domain"/>
    <property type="match status" value="3"/>
</dbReference>
<evidence type="ECO:0000256" key="3">
    <source>
        <dbReference type="ARBA" id="ARBA00022548"/>
    </source>
</evidence>
<proteinExistence type="inferred from homology"/>
<dbReference type="PANTHER" id="PTHR47470:SF1">
    <property type="entry name" value="FAD-DEPENDENT OXIDOREDUCTASE 2 FAD BINDING DOMAIN-CONTAINING PROTEIN"/>
    <property type="match status" value="1"/>
</dbReference>
<evidence type="ECO:0000256" key="10">
    <source>
        <dbReference type="ARBA" id="ARBA00023235"/>
    </source>
</evidence>
<dbReference type="Pfam" id="PF01266">
    <property type="entry name" value="DAO"/>
    <property type="match status" value="1"/>
</dbReference>
<evidence type="ECO:0000256" key="15">
    <source>
        <dbReference type="ARBA" id="ARBA00049778"/>
    </source>
</evidence>
<organism evidence="19 20">
    <name type="scientific">Antrihabitans stalactiti</name>
    <dbReference type="NCBI Taxonomy" id="2584121"/>
    <lineage>
        <taxon>Bacteria</taxon>
        <taxon>Bacillati</taxon>
        <taxon>Actinomycetota</taxon>
        <taxon>Actinomycetes</taxon>
        <taxon>Mycobacteriales</taxon>
        <taxon>Nocardiaceae</taxon>
        <taxon>Antrihabitans</taxon>
    </lineage>
</organism>
<dbReference type="Proteomes" id="UP000535543">
    <property type="component" value="Unassembled WGS sequence"/>
</dbReference>
<comment type="similarity">
    <text evidence="2">Belongs to the GMC oxidoreductase family.</text>
</comment>
<dbReference type="AlphaFoldDB" id="A0A848KB36"/>
<evidence type="ECO:0000313" key="19">
    <source>
        <dbReference type="EMBL" id="NMN93912.1"/>
    </source>
</evidence>
<dbReference type="InterPro" id="IPR006076">
    <property type="entry name" value="FAD-dep_OxRdtase"/>
</dbReference>
<protein>
    <recommendedName>
        <fullName evidence="14">Cholesterol oxidase</fullName>
        <ecNumber evidence="13">1.1.3.6</ecNumber>
        <ecNumber evidence="11">5.3.3.1</ecNumber>
    </recommendedName>
    <alternativeName>
        <fullName evidence="15">Cholesterol isomerase</fullName>
    </alternativeName>
</protein>
<comment type="cofactor">
    <cofactor evidence="1">
        <name>FAD</name>
        <dbReference type="ChEBI" id="CHEBI:57692"/>
    </cofactor>
</comment>
<keyword evidence="8" id="KW-1207">Sterol metabolism</keyword>
<dbReference type="InterPro" id="IPR007867">
    <property type="entry name" value="GMC_OxRtase_C"/>
</dbReference>
<evidence type="ECO:0000256" key="4">
    <source>
        <dbReference type="ARBA" id="ARBA00022630"/>
    </source>
</evidence>
<accession>A0A848KB36</accession>
<feature type="domain" description="FAD dependent oxidoreductase" evidence="17">
    <location>
        <begin position="19"/>
        <end position="53"/>
    </location>
</feature>
<dbReference type="GO" id="GO:0008203">
    <property type="term" value="P:cholesterol metabolic process"/>
    <property type="evidence" value="ECO:0007669"/>
    <property type="project" value="UniProtKB-KW"/>
</dbReference>
<reference evidence="19 20" key="2">
    <citation type="submission" date="2020-06" db="EMBL/GenBank/DDBJ databases">
        <title>Antribacter stalactiti gen. nov., sp. nov., a new member of the family Nacardiaceae isolated from a cave.</title>
        <authorList>
            <person name="Kim I.S."/>
        </authorList>
    </citation>
    <scope>NUCLEOTIDE SEQUENCE [LARGE SCALE GENOMIC DNA]</scope>
    <source>
        <strain evidence="19 20">YC2-7</strain>
    </source>
</reference>
<dbReference type="Pfam" id="PF05199">
    <property type="entry name" value="GMC_oxred_C"/>
    <property type="match status" value="1"/>
</dbReference>
<keyword evidence="9" id="KW-0753">Steroid metabolism</keyword>
<evidence type="ECO:0000259" key="18">
    <source>
        <dbReference type="Pfam" id="PF05199"/>
    </source>
</evidence>
<keyword evidence="4" id="KW-0285">Flavoprotein</keyword>
<dbReference type="InterPro" id="IPR052542">
    <property type="entry name" value="Cholesterol_Oxidase"/>
</dbReference>
<dbReference type="GO" id="GO:0016995">
    <property type="term" value="F:cholesterol oxidase activity"/>
    <property type="evidence" value="ECO:0007669"/>
    <property type="project" value="UniProtKB-EC"/>
</dbReference>
<evidence type="ECO:0000256" key="6">
    <source>
        <dbReference type="ARBA" id="ARBA00023002"/>
    </source>
</evidence>
<evidence type="ECO:0000256" key="14">
    <source>
        <dbReference type="ARBA" id="ARBA00049744"/>
    </source>
</evidence>
<evidence type="ECO:0000256" key="16">
    <source>
        <dbReference type="SAM" id="MobiDB-lite"/>
    </source>
</evidence>
<keyword evidence="5" id="KW-0274">FAD</keyword>
<evidence type="ECO:0000256" key="13">
    <source>
        <dbReference type="ARBA" id="ARBA00049723"/>
    </source>
</evidence>
<keyword evidence="10" id="KW-0413">Isomerase</keyword>
<evidence type="ECO:0000256" key="5">
    <source>
        <dbReference type="ARBA" id="ARBA00022827"/>
    </source>
</evidence>
<evidence type="ECO:0000256" key="8">
    <source>
        <dbReference type="ARBA" id="ARBA00023166"/>
    </source>
</evidence>
<dbReference type="EMBL" id="VCQU01000001">
    <property type="protein sequence ID" value="NMN93912.1"/>
    <property type="molecule type" value="Genomic_DNA"/>
</dbReference>
<dbReference type="EC" id="1.1.3.6" evidence="13"/>
<keyword evidence="20" id="KW-1185">Reference proteome</keyword>
<dbReference type="GO" id="GO:0004769">
    <property type="term" value="F:steroid Delta-isomerase activity"/>
    <property type="evidence" value="ECO:0007669"/>
    <property type="project" value="UniProtKB-EC"/>
</dbReference>
<keyword evidence="6" id="KW-0560">Oxidoreductase</keyword>
<feature type="region of interest" description="Disordered" evidence="16">
    <location>
        <begin position="243"/>
        <end position="267"/>
    </location>
</feature>
<evidence type="ECO:0000259" key="17">
    <source>
        <dbReference type="Pfam" id="PF01266"/>
    </source>
</evidence>
<dbReference type="InterPro" id="IPR036188">
    <property type="entry name" value="FAD/NAD-bd_sf"/>
</dbReference>
<dbReference type="SUPFAM" id="SSF51905">
    <property type="entry name" value="FAD/NAD(P)-binding domain"/>
    <property type="match status" value="1"/>
</dbReference>
<keyword evidence="3" id="KW-0153">Cholesterol metabolism</keyword>
<evidence type="ECO:0000256" key="11">
    <source>
        <dbReference type="ARBA" id="ARBA00038856"/>
    </source>
</evidence>
<dbReference type="RefSeq" id="WP_169584600.1">
    <property type="nucleotide sequence ID" value="NZ_VCQU01000001.1"/>
</dbReference>
<dbReference type="EC" id="5.3.3.1" evidence="11"/>
<evidence type="ECO:0000256" key="7">
    <source>
        <dbReference type="ARBA" id="ARBA00023098"/>
    </source>
</evidence>
<evidence type="ECO:0000256" key="12">
    <source>
        <dbReference type="ARBA" id="ARBA00049645"/>
    </source>
</evidence>